<feature type="region of interest" description="Disordered" evidence="14">
    <location>
        <begin position="1"/>
        <end position="56"/>
    </location>
</feature>
<evidence type="ECO:0000256" key="5">
    <source>
        <dbReference type="ARBA" id="ARBA00022723"/>
    </source>
</evidence>
<dbReference type="Pfam" id="PF00149">
    <property type="entry name" value="Metallophos"/>
    <property type="match status" value="1"/>
</dbReference>
<dbReference type="GO" id="GO:0033192">
    <property type="term" value="F:calmodulin-dependent protein phosphatase activity"/>
    <property type="evidence" value="ECO:0007669"/>
    <property type="project" value="InterPro"/>
</dbReference>
<keyword evidence="17" id="KW-1185">Reference proteome</keyword>
<evidence type="ECO:0000256" key="13">
    <source>
        <dbReference type="RuleBase" id="RU004273"/>
    </source>
</evidence>
<dbReference type="Gene3D" id="3.60.21.10">
    <property type="match status" value="1"/>
</dbReference>
<evidence type="ECO:0000256" key="3">
    <source>
        <dbReference type="ARBA" id="ARBA00009905"/>
    </source>
</evidence>
<comment type="cofactor">
    <cofactor evidence="1">
        <name>Zn(2+)</name>
        <dbReference type="ChEBI" id="CHEBI:29105"/>
    </cofactor>
</comment>
<sequence>MGDRYSQVPPSRTNERGSAHHHQQYPPQHQRFPEDTPNLNDRPVKSVPPPAVNKPTDAEFFLQNDHGERKPNHAFLKEHFFREGRLREEHALYILDQITQILSKEPNMVNVRSPVTVCGDIHGQYYDLMKLLEVGGPMGDNTYLFLGDYVDRGDFGIECLLYLYALKIWNPSGIILLRGNHECRHLTEYFTFKRECLHKYSERVYEACIVSFCALPITALIDNRFFCVHGGISPQLVHLSDIDAVNRFQEPGSHGLLCDLLWSDPVSNYGHEHEPSAHGPGLPPGQAFLHNQTRGCSFFFTYEAVCGFLERNNLLTVIRGHEAQDAGYTMHRKTPKKNFPSVITIFSAPNYLDVYHNRGAVLKYADKNITIRQYNSSTHPYWLPNFMDAFTWSLPFVGAKITEMLLAILSICSDDELVESESDEDAAARGAGEPPQSPTDLAHRRQLIKNKIMAVGKMQRVFQILRFVHHN</sequence>
<dbReference type="OrthoDB" id="5593063at2759"/>
<comment type="cofactor">
    <cofactor evidence="2">
        <name>Fe(3+)</name>
        <dbReference type="ChEBI" id="CHEBI:29034"/>
    </cofactor>
</comment>
<evidence type="ECO:0000256" key="2">
    <source>
        <dbReference type="ARBA" id="ARBA00001965"/>
    </source>
</evidence>
<keyword evidence="10" id="KW-0408">Iron</keyword>
<dbReference type="InterPro" id="IPR006186">
    <property type="entry name" value="Ser/Thr-sp_prot-phosphatase"/>
</dbReference>
<evidence type="ECO:0000256" key="1">
    <source>
        <dbReference type="ARBA" id="ARBA00001947"/>
    </source>
</evidence>
<dbReference type="InterPro" id="IPR041751">
    <property type="entry name" value="MPP_PP2B"/>
</dbReference>
<dbReference type="GO" id="GO:0046872">
    <property type="term" value="F:metal ion binding"/>
    <property type="evidence" value="ECO:0007669"/>
    <property type="project" value="UniProtKB-KW"/>
</dbReference>
<comment type="subunit">
    <text evidence="4">Composed of two components (A and B), the A component is the catalytic subunit and the B component confers calcium sensitivity.</text>
</comment>
<accession>A0A0C9XDX8</accession>
<keyword evidence="8" id="KW-0112">Calmodulin-binding</keyword>
<proteinExistence type="inferred from homology"/>
<dbReference type="PROSITE" id="PS00125">
    <property type="entry name" value="SER_THR_PHOSPHATASE"/>
    <property type="match status" value="1"/>
</dbReference>
<dbReference type="PANTHER" id="PTHR45673">
    <property type="entry name" value="SERINE/THREONINE-PROTEIN PHOSPHATASE 2B CATALYTIC SUBUNIT 1-RELATED"/>
    <property type="match status" value="1"/>
</dbReference>
<reference evidence="16 17" key="1">
    <citation type="submission" date="2014-04" db="EMBL/GenBank/DDBJ databases">
        <authorList>
            <consortium name="DOE Joint Genome Institute"/>
            <person name="Kuo A."/>
            <person name="Kohler A."/>
            <person name="Nagy L.G."/>
            <person name="Floudas D."/>
            <person name="Copeland A."/>
            <person name="Barry K.W."/>
            <person name="Cichocki N."/>
            <person name="Veneault-Fourrey C."/>
            <person name="LaButti K."/>
            <person name="Lindquist E.A."/>
            <person name="Lipzen A."/>
            <person name="Lundell T."/>
            <person name="Morin E."/>
            <person name="Murat C."/>
            <person name="Sun H."/>
            <person name="Tunlid A."/>
            <person name="Henrissat B."/>
            <person name="Grigoriev I.V."/>
            <person name="Hibbett D.S."/>
            <person name="Martin F."/>
            <person name="Nordberg H.P."/>
            <person name="Cantor M.N."/>
            <person name="Hua S.X."/>
        </authorList>
    </citation>
    <scope>NUCLEOTIDE SEQUENCE [LARGE SCALE GENOMIC DNA]</scope>
    <source>
        <strain evidence="16 17">LaAM-08-1</strain>
    </source>
</reference>
<dbReference type="InterPro" id="IPR043360">
    <property type="entry name" value="PP2B"/>
</dbReference>
<dbReference type="Proteomes" id="UP000054477">
    <property type="component" value="Unassembled WGS sequence"/>
</dbReference>
<dbReference type="GO" id="GO:0005516">
    <property type="term" value="F:calmodulin binding"/>
    <property type="evidence" value="ECO:0007669"/>
    <property type="project" value="UniProtKB-KW"/>
</dbReference>
<comment type="catalytic activity">
    <reaction evidence="12 13">
        <text>O-phospho-L-threonyl-[protein] + H2O = L-threonyl-[protein] + phosphate</text>
        <dbReference type="Rhea" id="RHEA:47004"/>
        <dbReference type="Rhea" id="RHEA-COMP:11060"/>
        <dbReference type="Rhea" id="RHEA-COMP:11605"/>
        <dbReference type="ChEBI" id="CHEBI:15377"/>
        <dbReference type="ChEBI" id="CHEBI:30013"/>
        <dbReference type="ChEBI" id="CHEBI:43474"/>
        <dbReference type="ChEBI" id="CHEBI:61977"/>
        <dbReference type="EC" id="3.1.3.16"/>
    </reaction>
</comment>
<protein>
    <recommendedName>
        <fullName evidence="13">Serine/threonine-protein phosphatase</fullName>
        <ecNumber evidence="13">3.1.3.16</ecNumber>
    </recommendedName>
</protein>
<evidence type="ECO:0000256" key="8">
    <source>
        <dbReference type="ARBA" id="ARBA00022860"/>
    </source>
</evidence>
<evidence type="ECO:0000256" key="4">
    <source>
        <dbReference type="ARBA" id="ARBA00011112"/>
    </source>
</evidence>
<dbReference type="AlphaFoldDB" id="A0A0C9XDX8"/>
<evidence type="ECO:0000313" key="16">
    <source>
        <dbReference type="EMBL" id="KIJ95901.1"/>
    </source>
</evidence>
<dbReference type="PRINTS" id="PR00114">
    <property type="entry name" value="STPHPHTASE"/>
</dbReference>
<evidence type="ECO:0000256" key="12">
    <source>
        <dbReference type="ARBA" id="ARBA00048336"/>
    </source>
</evidence>
<dbReference type="SUPFAM" id="SSF56300">
    <property type="entry name" value="Metallo-dependent phosphatases"/>
    <property type="match status" value="1"/>
</dbReference>
<gene>
    <name evidence="16" type="ORF">K443DRAFT_637575</name>
</gene>
<dbReference type="InterPro" id="IPR029052">
    <property type="entry name" value="Metallo-depent_PP-like"/>
</dbReference>
<feature type="region of interest" description="Disordered" evidence="14">
    <location>
        <begin position="422"/>
        <end position="441"/>
    </location>
</feature>
<keyword evidence="7" id="KW-0862">Zinc</keyword>
<evidence type="ECO:0000256" key="6">
    <source>
        <dbReference type="ARBA" id="ARBA00022801"/>
    </source>
</evidence>
<dbReference type="HOGENOM" id="CLU_004962_6_0_1"/>
<keyword evidence="5" id="KW-0479">Metal-binding</keyword>
<dbReference type="SMART" id="SM00156">
    <property type="entry name" value="PP2Ac"/>
    <property type="match status" value="1"/>
</dbReference>
<keyword evidence="6 13" id="KW-0378">Hydrolase</keyword>
<comment type="catalytic activity">
    <reaction evidence="11">
        <text>O-phospho-L-seryl-[protein] + H2O = L-seryl-[protein] + phosphate</text>
        <dbReference type="Rhea" id="RHEA:20629"/>
        <dbReference type="Rhea" id="RHEA-COMP:9863"/>
        <dbReference type="Rhea" id="RHEA-COMP:11604"/>
        <dbReference type="ChEBI" id="CHEBI:15377"/>
        <dbReference type="ChEBI" id="CHEBI:29999"/>
        <dbReference type="ChEBI" id="CHEBI:43474"/>
        <dbReference type="ChEBI" id="CHEBI:83421"/>
        <dbReference type="EC" id="3.1.3.16"/>
    </reaction>
</comment>
<dbReference type="CDD" id="cd07416">
    <property type="entry name" value="MPP_PP2B"/>
    <property type="match status" value="1"/>
</dbReference>
<dbReference type="EMBL" id="KN838739">
    <property type="protein sequence ID" value="KIJ95901.1"/>
    <property type="molecule type" value="Genomic_DNA"/>
</dbReference>
<dbReference type="EC" id="3.1.3.16" evidence="13"/>
<evidence type="ECO:0000313" key="17">
    <source>
        <dbReference type="Proteomes" id="UP000054477"/>
    </source>
</evidence>
<comment type="similarity">
    <text evidence="3">Belongs to the PPP phosphatase family. PP-2B subfamily.</text>
</comment>
<organism evidence="16 17">
    <name type="scientific">Laccaria amethystina LaAM-08-1</name>
    <dbReference type="NCBI Taxonomy" id="1095629"/>
    <lineage>
        <taxon>Eukaryota</taxon>
        <taxon>Fungi</taxon>
        <taxon>Dikarya</taxon>
        <taxon>Basidiomycota</taxon>
        <taxon>Agaricomycotina</taxon>
        <taxon>Agaricomycetes</taxon>
        <taxon>Agaricomycetidae</taxon>
        <taxon>Agaricales</taxon>
        <taxon>Agaricineae</taxon>
        <taxon>Hydnangiaceae</taxon>
        <taxon>Laccaria</taxon>
    </lineage>
</organism>
<evidence type="ECO:0000256" key="10">
    <source>
        <dbReference type="ARBA" id="ARBA00023004"/>
    </source>
</evidence>
<dbReference type="STRING" id="1095629.A0A0C9XDX8"/>
<reference evidence="17" key="2">
    <citation type="submission" date="2015-01" db="EMBL/GenBank/DDBJ databases">
        <title>Evolutionary Origins and Diversification of the Mycorrhizal Mutualists.</title>
        <authorList>
            <consortium name="DOE Joint Genome Institute"/>
            <consortium name="Mycorrhizal Genomics Consortium"/>
            <person name="Kohler A."/>
            <person name="Kuo A."/>
            <person name="Nagy L.G."/>
            <person name="Floudas D."/>
            <person name="Copeland A."/>
            <person name="Barry K.W."/>
            <person name="Cichocki N."/>
            <person name="Veneault-Fourrey C."/>
            <person name="LaButti K."/>
            <person name="Lindquist E.A."/>
            <person name="Lipzen A."/>
            <person name="Lundell T."/>
            <person name="Morin E."/>
            <person name="Murat C."/>
            <person name="Riley R."/>
            <person name="Ohm R."/>
            <person name="Sun H."/>
            <person name="Tunlid A."/>
            <person name="Henrissat B."/>
            <person name="Grigoriev I.V."/>
            <person name="Hibbett D.S."/>
            <person name="Martin F."/>
        </authorList>
    </citation>
    <scope>NUCLEOTIDE SEQUENCE [LARGE SCALE GENOMIC DNA]</scope>
    <source>
        <strain evidence="17">LaAM-08-1</strain>
    </source>
</reference>
<name>A0A0C9XDX8_9AGAR</name>
<feature type="domain" description="Serine/threonine specific protein phosphatases" evidence="15">
    <location>
        <begin position="177"/>
        <end position="182"/>
    </location>
</feature>
<evidence type="ECO:0000256" key="14">
    <source>
        <dbReference type="SAM" id="MobiDB-lite"/>
    </source>
</evidence>
<evidence type="ECO:0000256" key="9">
    <source>
        <dbReference type="ARBA" id="ARBA00022912"/>
    </source>
</evidence>
<evidence type="ECO:0000259" key="15">
    <source>
        <dbReference type="PROSITE" id="PS00125"/>
    </source>
</evidence>
<evidence type="ECO:0000256" key="11">
    <source>
        <dbReference type="ARBA" id="ARBA00047761"/>
    </source>
</evidence>
<keyword evidence="9" id="KW-0904">Protein phosphatase</keyword>
<dbReference type="GO" id="GO:0097720">
    <property type="term" value="P:calcineurin-mediated signaling"/>
    <property type="evidence" value="ECO:0007669"/>
    <property type="project" value="InterPro"/>
</dbReference>
<dbReference type="InterPro" id="IPR004843">
    <property type="entry name" value="Calcineurin-like_PHP"/>
</dbReference>
<evidence type="ECO:0000256" key="7">
    <source>
        <dbReference type="ARBA" id="ARBA00022833"/>
    </source>
</evidence>